<evidence type="ECO:0000256" key="13">
    <source>
        <dbReference type="ARBA" id="ARBA00031891"/>
    </source>
</evidence>
<comment type="subunit">
    <text evidence="3 15">Homodimer.</text>
</comment>
<evidence type="ECO:0000256" key="7">
    <source>
        <dbReference type="ARBA" id="ARBA00022723"/>
    </source>
</evidence>
<comment type="function">
    <text evidence="15">Catalyzes the hydrolysis of N-succinyl-L,L-diaminopimelic acid (SDAP), forming succinate and LL-2,6-diaminopimelate (DAP), an intermediate involved in the bacterial biosynthesis of lysine and meso-diaminopimelic acid, an essential component of bacterial cell walls.</text>
</comment>
<evidence type="ECO:0000256" key="11">
    <source>
        <dbReference type="ARBA" id="ARBA00023154"/>
    </source>
</evidence>
<feature type="binding site" evidence="15">
    <location>
        <position position="68"/>
    </location>
    <ligand>
        <name>Zn(2+)</name>
        <dbReference type="ChEBI" id="CHEBI:29105"/>
        <label>1</label>
    </ligand>
</feature>
<protein>
    <recommendedName>
        <fullName evidence="5 15">Succinyl-diaminopimelate desuccinylase</fullName>
        <shortName evidence="15">SDAP desuccinylase</shortName>
        <ecNumber evidence="4 15">3.5.1.18</ecNumber>
    </recommendedName>
    <alternativeName>
        <fullName evidence="13 15">N-succinyl-LL-2,6-diaminoheptanedioate amidohydrolase</fullName>
    </alternativeName>
</protein>
<dbReference type="NCBIfam" id="TIGR01246">
    <property type="entry name" value="dapE_proteo"/>
    <property type="match status" value="1"/>
</dbReference>
<evidence type="ECO:0000256" key="14">
    <source>
        <dbReference type="ARBA" id="ARBA00051301"/>
    </source>
</evidence>
<feature type="domain" description="Peptidase M20 dimerisation" evidence="16">
    <location>
        <begin position="177"/>
        <end position="284"/>
    </location>
</feature>
<dbReference type="GO" id="GO:0009014">
    <property type="term" value="F:succinyl-diaminopimelate desuccinylase activity"/>
    <property type="evidence" value="ECO:0007669"/>
    <property type="project" value="UniProtKB-UniRule"/>
</dbReference>
<evidence type="ECO:0000256" key="4">
    <source>
        <dbReference type="ARBA" id="ARBA00011921"/>
    </source>
</evidence>
<dbReference type="PROSITE" id="PS00759">
    <property type="entry name" value="ARGE_DAPE_CPG2_2"/>
    <property type="match status" value="1"/>
</dbReference>
<dbReference type="InterPro" id="IPR036264">
    <property type="entry name" value="Bact_exopeptidase_dim_dom"/>
</dbReference>
<dbReference type="Pfam" id="PF07687">
    <property type="entry name" value="M20_dimer"/>
    <property type="match status" value="1"/>
</dbReference>
<comment type="catalytic activity">
    <reaction evidence="14 15">
        <text>N-succinyl-(2S,6S)-2,6-diaminopimelate + H2O = (2S,6S)-2,6-diaminopimelate + succinate</text>
        <dbReference type="Rhea" id="RHEA:22608"/>
        <dbReference type="ChEBI" id="CHEBI:15377"/>
        <dbReference type="ChEBI" id="CHEBI:30031"/>
        <dbReference type="ChEBI" id="CHEBI:57609"/>
        <dbReference type="ChEBI" id="CHEBI:58087"/>
        <dbReference type="EC" id="3.5.1.18"/>
    </reaction>
</comment>
<keyword evidence="8 15" id="KW-0378">Hydrolase</keyword>
<dbReference type="InterPro" id="IPR005941">
    <property type="entry name" value="DapE_proteobac"/>
</dbReference>
<dbReference type="InterPro" id="IPR001261">
    <property type="entry name" value="ArgE/DapE_CS"/>
</dbReference>
<evidence type="ECO:0000256" key="3">
    <source>
        <dbReference type="ARBA" id="ARBA00011738"/>
    </source>
</evidence>
<proteinExistence type="inferred from homology"/>
<comment type="similarity">
    <text evidence="2 15">Belongs to the peptidase M20A family. DapE subfamily.</text>
</comment>
<reference evidence="18" key="1">
    <citation type="submission" date="2016-07" db="EMBL/GenBank/DDBJ databases">
        <title>Nontailed viruses are major unrecognized killers of bacteria in the ocean.</title>
        <authorList>
            <person name="Kauffman K."/>
            <person name="Hussain F."/>
            <person name="Yang J."/>
            <person name="Arevalo P."/>
            <person name="Brown J."/>
            <person name="Cutler M."/>
            <person name="Kelly L."/>
            <person name="Polz M.F."/>
        </authorList>
    </citation>
    <scope>NUCLEOTIDE SEQUENCE [LARGE SCALE GENOMIC DNA]</scope>
    <source>
        <strain evidence="18">10N.261.48.B5</strain>
    </source>
</reference>
<accession>A0A2N7JKX1</accession>
<evidence type="ECO:0000256" key="10">
    <source>
        <dbReference type="ARBA" id="ARBA00022915"/>
    </source>
</evidence>
<feature type="binding site" evidence="15">
    <location>
        <position position="101"/>
    </location>
    <ligand>
        <name>Zn(2+)</name>
        <dbReference type="ChEBI" id="CHEBI:29105"/>
        <label>2</label>
    </ligand>
</feature>
<keyword evidence="10 15" id="KW-0220">Diaminopimelate biosynthesis</keyword>
<dbReference type="GO" id="GO:0006526">
    <property type="term" value="P:L-arginine biosynthetic process"/>
    <property type="evidence" value="ECO:0007669"/>
    <property type="project" value="TreeGrafter"/>
</dbReference>
<dbReference type="HAMAP" id="MF_01690">
    <property type="entry name" value="DapE"/>
    <property type="match status" value="1"/>
</dbReference>
<comment type="cofactor">
    <cofactor evidence="15">
        <name>Zn(2+)</name>
        <dbReference type="ChEBI" id="CHEBI:29105"/>
    </cofactor>
    <cofactor evidence="15">
        <name>Co(2+)</name>
        <dbReference type="ChEBI" id="CHEBI:48828"/>
    </cofactor>
    <text evidence="15">Binds 2 Zn(2+) or Co(2+) ions per subunit.</text>
</comment>
<dbReference type="UniPathway" id="UPA00034">
    <property type="reaction ID" value="UER00021"/>
</dbReference>
<comment type="caution">
    <text evidence="17">The sequence shown here is derived from an EMBL/GenBank/DDBJ whole genome shotgun (WGS) entry which is preliminary data.</text>
</comment>
<dbReference type="PANTHER" id="PTHR43808:SF31">
    <property type="entry name" value="N-ACETYL-L-CITRULLINE DEACETYLASE"/>
    <property type="match status" value="1"/>
</dbReference>
<dbReference type="GO" id="GO:0019877">
    <property type="term" value="P:diaminopimelate biosynthetic process"/>
    <property type="evidence" value="ECO:0007669"/>
    <property type="project" value="UniProtKB-UniRule"/>
</dbReference>
<evidence type="ECO:0000259" key="16">
    <source>
        <dbReference type="Pfam" id="PF07687"/>
    </source>
</evidence>
<dbReference type="FunFam" id="3.40.630.10:FF:000005">
    <property type="entry name" value="Succinyl-diaminopimelate desuccinylase"/>
    <property type="match status" value="1"/>
</dbReference>
<sequence>MTDSPTLALAKDLISRQSVTPEDAGCQDLMIERLKALGFEIEVMVFEDTTNFWARRGTEAPLFAFAGHTDVVPAGPVELWDTKPFEPTIVDGFLHGRGAADMKGSLASMVVAVEQFIAKHPDHTGSIGFLITSDEEGPFINGTVRVVEALMARGENIDMCIVGEPSSTEYVGDVVKNGRRGSITGDLTIKGTQGHVAYPHLANNPIHSSLLAINELATTEWDKGNDYFPPTSFQIPNVSAGTGASNVIPGEFNVQFNLRFSTELNNDIIIERITAILDKYDFEYDLKWTFNGDPFLTDAGSLLDAIVDAVGHVNDVKPALLTTGGTSDGRFIARMKGQVVELGPVNATIHRVNECVKVADLEKLTDMYERTLVNLFAK</sequence>
<dbReference type="Pfam" id="PF01546">
    <property type="entry name" value="Peptidase_M20"/>
    <property type="match status" value="1"/>
</dbReference>
<keyword evidence="9 15" id="KW-0862">Zinc</keyword>
<organism evidence="17 18">
    <name type="scientific">Vibrio splendidus</name>
    <dbReference type="NCBI Taxonomy" id="29497"/>
    <lineage>
        <taxon>Bacteria</taxon>
        <taxon>Pseudomonadati</taxon>
        <taxon>Pseudomonadota</taxon>
        <taxon>Gammaproteobacteria</taxon>
        <taxon>Vibrionales</taxon>
        <taxon>Vibrionaceae</taxon>
        <taxon>Vibrio</taxon>
    </lineage>
</organism>
<dbReference type="GO" id="GO:0009089">
    <property type="term" value="P:lysine biosynthetic process via diaminopimelate"/>
    <property type="evidence" value="ECO:0007669"/>
    <property type="project" value="UniProtKB-UniRule"/>
</dbReference>
<evidence type="ECO:0000256" key="15">
    <source>
        <dbReference type="HAMAP-Rule" id="MF_01690"/>
    </source>
</evidence>
<dbReference type="AlphaFoldDB" id="A0A2N7JKX1"/>
<evidence type="ECO:0000256" key="12">
    <source>
        <dbReference type="ARBA" id="ARBA00023285"/>
    </source>
</evidence>
<evidence type="ECO:0000256" key="2">
    <source>
        <dbReference type="ARBA" id="ARBA00006746"/>
    </source>
</evidence>
<keyword evidence="11 15" id="KW-0457">Lysine biosynthesis</keyword>
<dbReference type="SUPFAM" id="SSF55031">
    <property type="entry name" value="Bacterial exopeptidase dimerisation domain"/>
    <property type="match status" value="1"/>
</dbReference>
<dbReference type="GO" id="GO:0008777">
    <property type="term" value="F:acetylornithine deacetylase activity"/>
    <property type="evidence" value="ECO:0007669"/>
    <property type="project" value="TreeGrafter"/>
</dbReference>
<evidence type="ECO:0000256" key="9">
    <source>
        <dbReference type="ARBA" id="ARBA00022833"/>
    </source>
</evidence>
<feature type="binding site" evidence="15">
    <location>
        <position position="101"/>
    </location>
    <ligand>
        <name>Zn(2+)</name>
        <dbReference type="ChEBI" id="CHEBI:29105"/>
        <label>1</label>
    </ligand>
</feature>
<dbReference type="SUPFAM" id="SSF53187">
    <property type="entry name" value="Zn-dependent exopeptidases"/>
    <property type="match status" value="1"/>
</dbReference>
<evidence type="ECO:0000256" key="1">
    <source>
        <dbReference type="ARBA" id="ARBA00005130"/>
    </source>
</evidence>
<evidence type="ECO:0000313" key="18">
    <source>
        <dbReference type="Proteomes" id="UP000235533"/>
    </source>
</evidence>
<dbReference type="GO" id="GO:0050897">
    <property type="term" value="F:cobalt ion binding"/>
    <property type="evidence" value="ECO:0007669"/>
    <property type="project" value="UniProtKB-UniRule"/>
</dbReference>
<dbReference type="FunFam" id="3.30.70.360:FF:000011">
    <property type="entry name" value="Succinyl-diaminopimelate desuccinylase"/>
    <property type="match status" value="1"/>
</dbReference>
<gene>
    <name evidence="15" type="primary">dapE</name>
    <name evidence="17" type="ORF">BCT54_09595</name>
</gene>
<dbReference type="InterPro" id="IPR002933">
    <property type="entry name" value="Peptidase_M20"/>
</dbReference>
<dbReference type="NCBIfam" id="NF009557">
    <property type="entry name" value="PRK13009.1"/>
    <property type="match status" value="1"/>
</dbReference>
<dbReference type="EC" id="3.5.1.18" evidence="4 15"/>
<dbReference type="RefSeq" id="WP_102553611.1">
    <property type="nucleotide sequence ID" value="NZ_MCZF01000279.1"/>
</dbReference>
<evidence type="ECO:0000256" key="8">
    <source>
        <dbReference type="ARBA" id="ARBA00022801"/>
    </source>
</evidence>
<keyword evidence="7 15" id="KW-0479">Metal-binding</keyword>
<dbReference type="PANTHER" id="PTHR43808">
    <property type="entry name" value="ACETYLORNITHINE DEACETYLASE"/>
    <property type="match status" value="1"/>
</dbReference>
<evidence type="ECO:0000256" key="5">
    <source>
        <dbReference type="ARBA" id="ARBA00022391"/>
    </source>
</evidence>
<feature type="active site" description="Proton acceptor" evidence="15">
    <location>
        <position position="135"/>
    </location>
</feature>
<dbReference type="InterPro" id="IPR011650">
    <property type="entry name" value="Peptidase_M20_dimer"/>
</dbReference>
<feature type="binding site" evidence="15">
    <location>
        <position position="164"/>
    </location>
    <ligand>
        <name>Zn(2+)</name>
        <dbReference type="ChEBI" id="CHEBI:29105"/>
        <label>1</label>
    </ligand>
</feature>
<keyword evidence="12 15" id="KW-0170">Cobalt</keyword>
<dbReference type="Gene3D" id="3.40.630.10">
    <property type="entry name" value="Zn peptidases"/>
    <property type="match status" value="2"/>
</dbReference>
<feature type="active site" evidence="15">
    <location>
        <position position="70"/>
    </location>
</feature>
<name>A0A2N7JKX1_VIBSP</name>
<dbReference type="Proteomes" id="UP000235533">
    <property type="component" value="Unassembled WGS sequence"/>
</dbReference>
<dbReference type="EMBL" id="MCZF01000279">
    <property type="protein sequence ID" value="PMM41834.1"/>
    <property type="molecule type" value="Genomic_DNA"/>
</dbReference>
<evidence type="ECO:0000256" key="6">
    <source>
        <dbReference type="ARBA" id="ARBA00022605"/>
    </source>
</evidence>
<comment type="pathway">
    <text evidence="1 15">Amino-acid biosynthesis; L-lysine biosynthesis via DAP pathway; LL-2,6-diaminopimelate from (S)-tetrahydrodipicolinate (succinylase route): step 3/3.</text>
</comment>
<feature type="binding site" evidence="15">
    <location>
        <position position="350"/>
    </location>
    <ligand>
        <name>Zn(2+)</name>
        <dbReference type="ChEBI" id="CHEBI:29105"/>
        <label>2</label>
    </ligand>
</feature>
<dbReference type="InterPro" id="IPR050072">
    <property type="entry name" value="Peptidase_M20A"/>
</dbReference>
<dbReference type="GO" id="GO:0008270">
    <property type="term" value="F:zinc ion binding"/>
    <property type="evidence" value="ECO:0007669"/>
    <property type="project" value="UniProtKB-UniRule"/>
</dbReference>
<feature type="binding site" evidence="15">
    <location>
        <position position="136"/>
    </location>
    <ligand>
        <name>Zn(2+)</name>
        <dbReference type="ChEBI" id="CHEBI:29105"/>
        <label>2</label>
    </ligand>
</feature>
<keyword evidence="6 15" id="KW-0028">Amino-acid biosynthesis</keyword>
<dbReference type="CDD" id="cd03891">
    <property type="entry name" value="M20_DapE_proteobac"/>
    <property type="match status" value="1"/>
</dbReference>
<evidence type="ECO:0000313" key="17">
    <source>
        <dbReference type="EMBL" id="PMM41834.1"/>
    </source>
</evidence>